<sequence length="166" mass="20235">MLNIIKYNKIKNSLINESKELFKSISLNNYYYNNIYLIHYTINLIENKCKKKMNIQDKIHFFFLVYENEFKNLNNDDYIWIDKCLRYIYERNIFIKKKNEKWYSFNKWLLLKSIRYGKTQIEQYILPVYLTAPLYTLHIKHTIIHIIIALGMNKIATLIIVGFLFA</sequence>
<evidence type="ECO:0000313" key="2">
    <source>
        <dbReference type="EMBL" id="QHT76072.1"/>
    </source>
</evidence>
<protein>
    <submittedName>
        <fullName evidence="2">Uncharacterized protein</fullName>
    </submittedName>
</protein>
<accession>A0A6C0H666</accession>
<evidence type="ECO:0000256" key="1">
    <source>
        <dbReference type="SAM" id="Phobius"/>
    </source>
</evidence>
<proteinExistence type="predicted"/>
<keyword evidence="1" id="KW-1133">Transmembrane helix</keyword>
<feature type="transmembrane region" description="Helical" evidence="1">
    <location>
        <begin position="143"/>
        <end position="165"/>
    </location>
</feature>
<name>A0A6C0H666_9ZZZZ</name>
<keyword evidence="1" id="KW-0812">Transmembrane</keyword>
<keyword evidence="1" id="KW-0472">Membrane</keyword>
<dbReference type="EMBL" id="MN739888">
    <property type="protein sequence ID" value="QHT76072.1"/>
    <property type="molecule type" value="Genomic_DNA"/>
</dbReference>
<organism evidence="2">
    <name type="scientific">viral metagenome</name>
    <dbReference type="NCBI Taxonomy" id="1070528"/>
    <lineage>
        <taxon>unclassified sequences</taxon>
        <taxon>metagenomes</taxon>
        <taxon>organismal metagenomes</taxon>
    </lineage>
</organism>
<dbReference type="AlphaFoldDB" id="A0A6C0H666"/>
<reference evidence="2" key="1">
    <citation type="journal article" date="2020" name="Nature">
        <title>Giant virus diversity and host interactions through global metagenomics.</title>
        <authorList>
            <person name="Schulz F."/>
            <person name="Roux S."/>
            <person name="Paez-Espino D."/>
            <person name="Jungbluth S."/>
            <person name="Walsh D.A."/>
            <person name="Denef V.J."/>
            <person name="McMahon K.D."/>
            <person name="Konstantinidis K.T."/>
            <person name="Eloe-Fadrosh E.A."/>
            <person name="Kyrpides N.C."/>
            <person name="Woyke T."/>
        </authorList>
    </citation>
    <scope>NUCLEOTIDE SEQUENCE</scope>
    <source>
        <strain evidence="2">GVMAG-M-3300023179-71</strain>
    </source>
</reference>